<dbReference type="EMBL" id="JAQQAL010000035">
    <property type="protein sequence ID" value="MDC7227897.1"/>
    <property type="molecule type" value="Genomic_DNA"/>
</dbReference>
<dbReference type="AlphaFoldDB" id="A0AAJ1MKL0"/>
<sequence>MCDKTEAVSNIFCEPEIPTLLDEVSFMLKYLDSQHHQKVERLRQNNEQLKNIYNSCDSILDSYKLDDEKSINSLAKSLIQNGCTFSVLLPSKVSIGRTYTITKFNLYGYLSKLCNKYPELYKFRKNVLIKWEKLMYMLLIEEVYQKIIERPVTEQAVRSTAAGNLIKFWEYRDLSQNTSFAVNIYSLWSSRRSIIPAFGTMLGTVELMQLSSILSIRWHKFLEAYSMDREMLQTLEEFIFGLPFEYIKKIRAYMTEKNVFAIDYKDIKNILDSNDPRPLELDADPRQMYSFYRKRASWSAHRGAAESGPLTTIEELFMTFLLSEQLNSKEDSK</sequence>
<reference evidence="1 2" key="1">
    <citation type="submission" date="2022-12" db="EMBL/GenBank/DDBJ databases">
        <title>Metagenome assembled genome from gulf of manar.</title>
        <authorList>
            <person name="Kohli P."/>
            <person name="Pk S."/>
            <person name="Venkata Ramana C."/>
            <person name="Sasikala C."/>
        </authorList>
    </citation>
    <scope>NUCLEOTIDE SEQUENCE [LARGE SCALE GENOMIC DNA]</scope>
    <source>
        <strain evidence="1">JB008</strain>
    </source>
</reference>
<name>A0AAJ1MKL0_9SPIO</name>
<accession>A0AAJ1MKL0</accession>
<evidence type="ECO:0000313" key="2">
    <source>
        <dbReference type="Proteomes" id="UP001221217"/>
    </source>
</evidence>
<evidence type="ECO:0000313" key="1">
    <source>
        <dbReference type="EMBL" id="MDC7227897.1"/>
    </source>
</evidence>
<organism evidence="1 2">
    <name type="scientific">Candidatus Thalassospirochaeta sargassi</name>
    <dbReference type="NCBI Taxonomy" id="3119039"/>
    <lineage>
        <taxon>Bacteria</taxon>
        <taxon>Pseudomonadati</taxon>
        <taxon>Spirochaetota</taxon>
        <taxon>Spirochaetia</taxon>
        <taxon>Spirochaetales</taxon>
        <taxon>Spirochaetaceae</taxon>
        <taxon>Candidatus Thalassospirochaeta</taxon>
    </lineage>
</organism>
<dbReference type="Proteomes" id="UP001221217">
    <property type="component" value="Unassembled WGS sequence"/>
</dbReference>
<gene>
    <name evidence="1" type="ORF">PQJ61_14115</name>
</gene>
<proteinExistence type="predicted"/>
<protein>
    <submittedName>
        <fullName evidence="1">Uncharacterized protein</fullName>
    </submittedName>
</protein>
<comment type="caution">
    <text evidence="1">The sequence shown here is derived from an EMBL/GenBank/DDBJ whole genome shotgun (WGS) entry which is preliminary data.</text>
</comment>